<keyword evidence="2" id="KW-1185">Reference proteome</keyword>
<name>A0A8K0KSR2_9PEZI</name>
<reference evidence="1" key="1">
    <citation type="submission" date="2021-07" db="EMBL/GenBank/DDBJ databases">
        <title>Elsinoe batatas strain:CRI-CJ2 Genome sequencing and assembly.</title>
        <authorList>
            <person name="Huang L."/>
        </authorList>
    </citation>
    <scope>NUCLEOTIDE SEQUENCE</scope>
    <source>
        <strain evidence="1">CRI-CJ2</strain>
    </source>
</reference>
<dbReference type="PANTHER" id="PTHR42085:SF8">
    <property type="entry name" value="F-BOX DOMAIN-CONTAINING PROTEIN"/>
    <property type="match status" value="1"/>
</dbReference>
<dbReference type="OrthoDB" id="5272396at2759"/>
<sequence length="315" mass="35116">MSTNAPGKGPQGDSTPGSQEHLKCEAIFTGSSRSPLCNNVFEFQLLKNPASTNSAEAHNKSLVIKSNQDFTVDQIAIDFGPYKGRTAVVFNPRPAGQKAFPFMKMPAEVRRMIYRELLVTDMELEFSGRRGRLCSPEGIDEIHTKILLVSKDIRAEALGIALGENGFSFSTSTQAERFLTSIGAGVNYITRIAIREYFYQETGRRMLRQLAQARNLQYLALPGDELPEHFYDYCRRFLEIRGVKPGKDRSFIRAEIDRLVGMMVLKHNFGQCSATIGAAISARGCDCAVLMRSRLQDIEEDLSIDFHIFDGGARG</sequence>
<gene>
    <name evidence="1" type="ORF">KVT40_008125</name>
</gene>
<dbReference type="PANTHER" id="PTHR42085">
    <property type="entry name" value="F-BOX DOMAIN-CONTAINING PROTEIN"/>
    <property type="match status" value="1"/>
</dbReference>
<evidence type="ECO:0000313" key="1">
    <source>
        <dbReference type="EMBL" id="KAG8623149.1"/>
    </source>
</evidence>
<dbReference type="Proteomes" id="UP000809789">
    <property type="component" value="Unassembled WGS sequence"/>
</dbReference>
<proteinExistence type="predicted"/>
<dbReference type="AlphaFoldDB" id="A0A8K0KSR2"/>
<evidence type="ECO:0000313" key="2">
    <source>
        <dbReference type="Proteomes" id="UP000809789"/>
    </source>
</evidence>
<protein>
    <submittedName>
        <fullName evidence="1">Uncharacterized protein</fullName>
    </submittedName>
</protein>
<dbReference type="InterPro" id="IPR038883">
    <property type="entry name" value="AN11006-like"/>
</dbReference>
<comment type="caution">
    <text evidence="1">The sequence shown here is derived from an EMBL/GenBank/DDBJ whole genome shotgun (WGS) entry which is preliminary data.</text>
</comment>
<dbReference type="EMBL" id="JAESVG020000010">
    <property type="protein sequence ID" value="KAG8623149.1"/>
    <property type="molecule type" value="Genomic_DNA"/>
</dbReference>
<organism evidence="1 2">
    <name type="scientific">Elsinoe batatas</name>
    <dbReference type="NCBI Taxonomy" id="2601811"/>
    <lineage>
        <taxon>Eukaryota</taxon>
        <taxon>Fungi</taxon>
        <taxon>Dikarya</taxon>
        <taxon>Ascomycota</taxon>
        <taxon>Pezizomycotina</taxon>
        <taxon>Dothideomycetes</taxon>
        <taxon>Dothideomycetidae</taxon>
        <taxon>Myriangiales</taxon>
        <taxon>Elsinoaceae</taxon>
        <taxon>Elsinoe</taxon>
    </lineage>
</organism>
<accession>A0A8K0KSR2</accession>